<dbReference type="InterPro" id="IPR008972">
    <property type="entry name" value="Cupredoxin"/>
</dbReference>
<keyword evidence="11" id="KW-1185">Reference proteome</keyword>
<keyword evidence="7" id="KW-0732">Signal</keyword>
<dbReference type="AlphaFoldDB" id="A0A024FZ84"/>
<evidence type="ECO:0000259" key="9">
    <source>
        <dbReference type="Pfam" id="PF07732"/>
    </source>
</evidence>
<feature type="transmembrane region" description="Helical" evidence="6">
    <location>
        <begin position="581"/>
        <end position="604"/>
    </location>
</feature>
<dbReference type="Pfam" id="PF07731">
    <property type="entry name" value="Cu-oxidase_2"/>
    <property type="match status" value="1"/>
</dbReference>
<dbReference type="InterPro" id="IPR045087">
    <property type="entry name" value="Cu-oxidase_fam"/>
</dbReference>
<sequence length="933" mass="103481">MQSNSNTNIPFHKWREWLLIFALAFYQSNGNTASRPLKKNWKAYRSRLPTPRVIDLRDGHHIDMQMAPTRHFWEDGTGHEGLSDIIYGYGPLNDTTSFPGPTLLVSRNKAVNVTWYNRLGRKHVLDDYVEDSLLRFTDSHCYPHCGVPAVVHVHGLEASPQNDGMPRYSIYDNQSTTATYLNTQSPSTKLYHDHAIGLARLSVWAGLVGLYIIEDQELDTRLNIPSEYDYPLMLADRILDESGKLLYSQYQCEPTANTKWVPESFGTVNTINGIVMPYLEVPSRQIRLRFANVANARHYNLSIPFHRYCEEIATDSGYVQNVLAMKSNLVLYPFQRLEILCDFTKFTQEEVIYDVVDRQTAVQDTPYDSRVFQLRVLKRLAKSETTDKKMPKTLVKYKDLKALWKQSRGKERVIRLGEYEHHLNCPSKAMIIYQNQELSLQEVTGTINCTYGKVEKWNFKNPTDEAHPFHWHLVNAQCGPNDDEIDQNGLKDVVAIPSDPSNKVSQVCYVACTPDEYLVQNSNRSAKGYGFDPTAEPYLVHCHTMEHEANQMASYFRLTATDDDTPNETSSGTNKIPTSTVLSALGMSVLGGIATIMSTLVVSCKCLMILAKPRSLAAAFALSAGVMIFIAFADLWSEAVTYYRASFTVGGNGDAEAYEHGGSTTQIGTCDRICSGKSWLATCVAFSGGVLLIYLVEILVHRCFGHGPDSSNDSMEDREPKPHYEPQVGATGCNISFKIKNGISTTEEHFLAQPSSVSQQRCSVRSASLHAPNAITKEEFERTGIMTGIAIAIHNFPEGLALFVSSLQGLKTGVTLSVGIILHNFPEGVAIAAPIYYGTGSIWQALKWTTLSGIAQPMGALMGWIVVSGGLTSALQATLYAVVAGMLMAITAIELVPGAFRFDPSGKYFSISLFVGIAIIAISLVFLHYAGSA</sequence>
<dbReference type="SUPFAM" id="SSF49503">
    <property type="entry name" value="Cupredoxins"/>
    <property type="match status" value="3"/>
</dbReference>
<dbReference type="OrthoDB" id="262547at2759"/>
<comment type="subcellular location">
    <subcellularLocation>
        <location evidence="1">Membrane</location>
        <topology evidence="1">Multi-pass membrane protein</topology>
    </subcellularLocation>
</comment>
<protein>
    <recommendedName>
        <fullName evidence="12">Plastocyanin-like domain-containing protein</fullName>
    </recommendedName>
</protein>
<organism evidence="10 11">
    <name type="scientific">Albugo candida</name>
    <dbReference type="NCBI Taxonomy" id="65357"/>
    <lineage>
        <taxon>Eukaryota</taxon>
        <taxon>Sar</taxon>
        <taxon>Stramenopiles</taxon>
        <taxon>Oomycota</taxon>
        <taxon>Peronosporomycetes</taxon>
        <taxon>Albuginales</taxon>
        <taxon>Albuginaceae</taxon>
        <taxon>Albugo</taxon>
    </lineage>
</organism>
<evidence type="ECO:0000256" key="3">
    <source>
        <dbReference type="ARBA" id="ARBA00022692"/>
    </source>
</evidence>
<gene>
    <name evidence="10" type="ORF">BN9_006040</name>
</gene>
<feature type="transmembrane region" description="Helical" evidence="6">
    <location>
        <begin position="616"/>
        <end position="636"/>
    </location>
</feature>
<evidence type="ECO:0000256" key="5">
    <source>
        <dbReference type="ARBA" id="ARBA00023136"/>
    </source>
</evidence>
<keyword evidence="5 6" id="KW-0472">Membrane</keyword>
<dbReference type="Gene3D" id="2.60.40.420">
    <property type="entry name" value="Cupredoxins - blue copper proteins"/>
    <property type="match status" value="3"/>
</dbReference>
<evidence type="ECO:0000259" key="8">
    <source>
        <dbReference type="Pfam" id="PF07731"/>
    </source>
</evidence>
<feature type="transmembrane region" description="Helical" evidence="6">
    <location>
        <begin position="679"/>
        <end position="700"/>
    </location>
</feature>
<keyword evidence="4 6" id="KW-1133">Transmembrane helix</keyword>
<feature type="transmembrane region" description="Helical" evidence="6">
    <location>
        <begin position="877"/>
        <end position="896"/>
    </location>
</feature>
<name>A0A024FZ84_9STRA</name>
<dbReference type="Pfam" id="PF07732">
    <property type="entry name" value="Cu-oxidase_3"/>
    <property type="match status" value="1"/>
</dbReference>
<dbReference type="STRING" id="65357.A0A024FZ84"/>
<dbReference type="GO" id="GO:0046873">
    <property type="term" value="F:metal ion transmembrane transporter activity"/>
    <property type="evidence" value="ECO:0007669"/>
    <property type="project" value="InterPro"/>
</dbReference>
<evidence type="ECO:0000313" key="11">
    <source>
        <dbReference type="Proteomes" id="UP000053237"/>
    </source>
</evidence>
<evidence type="ECO:0000256" key="1">
    <source>
        <dbReference type="ARBA" id="ARBA00004141"/>
    </source>
</evidence>
<evidence type="ECO:0000256" key="2">
    <source>
        <dbReference type="ARBA" id="ARBA00010609"/>
    </source>
</evidence>
<reference evidence="10 11" key="1">
    <citation type="submission" date="2012-05" db="EMBL/GenBank/DDBJ databases">
        <title>Recombination and specialization in a pathogen metapopulation.</title>
        <authorList>
            <person name="Gardiner A."/>
            <person name="Kemen E."/>
            <person name="Schultz-Larsen T."/>
            <person name="MacLean D."/>
            <person name="Van Oosterhout C."/>
            <person name="Jones J.D.G."/>
        </authorList>
    </citation>
    <scope>NUCLEOTIDE SEQUENCE [LARGE SCALE GENOMIC DNA]</scope>
    <source>
        <strain evidence="10 11">Ac Nc2</strain>
    </source>
</reference>
<dbReference type="InterPro" id="IPR011706">
    <property type="entry name" value="Cu-oxidase_C"/>
</dbReference>
<feature type="transmembrane region" description="Helical" evidence="6">
    <location>
        <begin position="851"/>
        <end position="871"/>
    </location>
</feature>
<evidence type="ECO:0008006" key="12">
    <source>
        <dbReference type="Google" id="ProtNLM"/>
    </source>
</evidence>
<dbReference type="InParanoid" id="A0A024FZ84"/>
<keyword evidence="3 6" id="KW-0812">Transmembrane</keyword>
<dbReference type="GO" id="GO:0016491">
    <property type="term" value="F:oxidoreductase activity"/>
    <property type="evidence" value="ECO:0007669"/>
    <property type="project" value="InterPro"/>
</dbReference>
<feature type="transmembrane region" description="Helical" evidence="6">
    <location>
        <begin position="908"/>
        <end position="930"/>
    </location>
</feature>
<evidence type="ECO:0000256" key="6">
    <source>
        <dbReference type="SAM" id="Phobius"/>
    </source>
</evidence>
<dbReference type="CDD" id="cd14448">
    <property type="entry name" value="CuRO_2_BOD_CotA_like"/>
    <property type="match status" value="1"/>
</dbReference>
<dbReference type="EMBL" id="CAIX01000003">
    <property type="protein sequence ID" value="CCI39821.1"/>
    <property type="molecule type" value="Genomic_DNA"/>
</dbReference>
<evidence type="ECO:0000256" key="4">
    <source>
        <dbReference type="ARBA" id="ARBA00022989"/>
    </source>
</evidence>
<evidence type="ECO:0000313" key="10">
    <source>
        <dbReference type="EMBL" id="CCI39821.1"/>
    </source>
</evidence>
<dbReference type="InterPro" id="IPR011707">
    <property type="entry name" value="Cu-oxidase-like_N"/>
</dbReference>
<dbReference type="CDD" id="cd13844">
    <property type="entry name" value="CuRO_1_BOD_CotA_like"/>
    <property type="match status" value="1"/>
</dbReference>
<feature type="chain" id="PRO_5001529190" description="Plastocyanin-like domain-containing protein" evidence="7">
    <location>
        <begin position="31"/>
        <end position="933"/>
    </location>
</feature>
<proteinExistence type="inferred from homology"/>
<accession>A0A024FZ84</accession>
<dbReference type="PANTHER" id="PTHR48267">
    <property type="entry name" value="CUPREDOXIN SUPERFAMILY PROTEIN"/>
    <property type="match status" value="1"/>
</dbReference>
<dbReference type="InterPro" id="IPR003689">
    <property type="entry name" value="ZIP"/>
</dbReference>
<dbReference type="GO" id="GO:0016020">
    <property type="term" value="C:membrane"/>
    <property type="evidence" value="ECO:0007669"/>
    <property type="project" value="UniProtKB-SubCell"/>
</dbReference>
<comment type="caution">
    <text evidence="10">The sequence shown here is derived from an EMBL/GenBank/DDBJ whole genome shotgun (WGS) entry which is preliminary data.</text>
</comment>
<evidence type="ECO:0000256" key="7">
    <source>
        <dbReference type="SAM" id="SignalP"/>
    </source>
</evidence>
<dbReference type="Pfam" id="PF02535">
    <property type="entry name" value="Zip"/>
    <property type="match status" value="1"/>
</dbReference>
<dbReference type="PANTHER" id="PTHR48267:SF1">
    <property type="entry name" value="BILIRUBIN OXIDASE"/>
    <property type="match status" value="1"/>
</dbReference>
<feature type="signal peptide" evidence="7">
    <location>
        <begin position="1"/>
        <end position="30"/>
    </location>
</feature>
<dbReference type="GO" id="GO:0005507">
    <property type="term" value="F:copper ion binding"/>
    <property type="evidence" value="ECO:0007669"/>
    <property type="project" value="InterPro"/>
</dbReference>
<feature type="domain" description="Plastocyanin-like" evidence="9">
    <location>
        <begin position="149"/>
        <end position="217"/>
    </location>
</feature>
<dbReference type="Proteomes" id="UP000053237">
    <property type="component" value="Unassembled WGS sequence"/>
</dbReference>
<feature type="domain" description="Plastocyanin-like" evidence="8">
    <location>
        <begin position="435"/>
        <end position="557"/>
    </location>
</feature>
<comment type="similarity">
    <text evidence="2">Belongs to the multicopper oxidase family.</text>
</comment>